<accession>A0A399ETS9</accession>
<name>A0A399ETS9_9DEIN</name>
<dbReference type="InterPro" id="IPR013783">
    <property type="entry name" value="Ig-like_fold"/>
</dbReference>
<keyword evidence="5" id="KW-1185">Reference proteome</keyword>
<organism evidence="4 5">
    <name type="scientific">Calidithermus terrae</name>
    <dbReference type="NCBI Taxonomy" id="1408545"/>
    <lineage>
        <taxon>Bacteria</taxon>
        <taxon>Thermotogati</taxon>
        <taxon>Deinococcota</taxon>
        <taxon>Deinococci</taxon>
        <taxon>Thermales</taxon>
        <taxon>Thermaceae</taxon>
        <taxon>Calidithermus</taxon>
    </lineage>
</organism>
<dbReference type="Gene3D" id="2.60.40.3710">
    <property type="match status" value="2"/>
</dbReference>
<dbReference type="Gene3D" id="2.60.40.10">
    <property type="entry name" value="Immunoglobulins"/>
    <property type="match status" value="1"/>
</dbReference>
<gene>
    <name evidence="4" type="ORF">Mterra_01288</name>
</gene>
<dbReference type="AlphaFoldDB" id="A0A399ETS9"/>
<evidence type="ECO:0000256" key="1">
    <source>
        <dbReference type="ARBA" id="ARBA00022729"/>
    </source>
</evidence>
<keyword evidence="1" id="KW-0732">Signal</keyword>
<dbReference type="Proteomes" id="UP000265715">
    <property type="component" value="Unassembled WGS sequence"/>
</dbReference>
<dbReference type="Pfam" id="PF13205">
    <property type="entry name" value="Big_5"/>
    <property type="match status" value="3"/>
</dbReference>
<protein>
    <submittedName>
        <fullName evidence="4">Bacterial Ig-like domain protein</fullName>
    </submittedName>
</protein>
<reference evidence="4 5" key="1">
    <citation type="submission" date="2018-08" db="EMBL/GenBank/DDBJ databases">
        <title>Meiothermus terrae DSM 26712 genome sequencing project.</title>
        <authorList>
            <person name="Da Costa M.S."/>
            <person name="Albuquerque L."/>
            <person name="Raposo P."/>
            <person name="Froufe H.J.C."/>
            <person name="Barroso C.S."/>
            <person name="Egas C."/>
        </authorList>
    </citation>
    <scope>NUCLEOTIDE SEQUENCE [LARGE SCALE GENOMIC DNA]</scope>
    <source>
        <strain evidence="4 5">DSM 26712</strain>
    </source>
</reference>
<dbReference type="InterPro" id="IPR032812">
    <property type="entry name" value="SbsA_Ig"/>
</dbReference>
<dbReference type="EMBL" id="QXDL01000040">
    <property type="protein sequence ID" value="RIH86973.1"/>
    <property type="molecule type" value="Genomic_DNA"/>
</dbReference>
<feature type="domain" description="SbsA Ig-like" evidence="3">
    <location>
        <begin position="191"/>
        <end position="285"/>
    </location>
</feature>
<proteinExistence type="predicted"/>
<comment type="caution">
    <text evidence="4">The sequence shown here is derived from an EMBL/GenBank/DDBJ whole genome shotgun (WGS) entry which is preliminary data.</text>
</comment>
<feature type="region of interest" description="Disordered" evidence="2">
    <location>
        <begin position="186"/>
        <end position="206"/>
    </location>
</feature>
<feature type="domain" description="SbsA Ig-like" evidence="3">
    <location>
        <begin position="290"/>
        <end position="394"/>
    </location>
</feature>
<evidence type="ECO:0000313" key="5">
    <source>
        <dbReference type="Proteomes" id="UP000265715"/>
    </source>
</evidence>
<sequence>MEWNPSPEPDLAGYTVYVGTAADALLPTLFVEKPAVLAKVAGLDNGKPYFYAVDAQDASGNRSAPSAVASVTPKDMVAPALVSSEPADGAQDLGLVPALRFTFSEPMDPGSVEIGLCVSTDPPASAACTAPTPVNFGTPAWGQGDTQVQFTPSDQLQGGKTHVLLVSAKDKGGNPLASPGRVAFSLRATPDTTPPAVASRSTDANPQTHRGFVQLDFSEAMDQQSVQAAFLSQPALACAWVWTANSARCNAALQQLTTYTITLGTGAKDTAGNALAAAYQFSFTTPNFNPRLLSVSPRDGAFNVSPSSPITFTFSEAMNATSVAGALEVRIGSTAVGGSLEWNAEGTVVRFRPNVAYGYGRTVTWRITTAARELSAGRTLGLPLPAEVSGSFTTQLVIGR</sequence>
<evidence type="ECO:0000259" key="3">
    <source>
        <dbReference type="Pfam" id="PF13205"/>
    </source>
</evidence>
<feature type="domain" description="SbsA Ig-like" evidence="3">
    <location>
        <begin position="75"/>
        <end position="185"/>
    </location>
</feature>
<evidence type="ECO:0000256" key="2">
    <source>
        <dbReference type="SAM" id="MobiDB-lite"/>
    </source>
</evidence>
<evidence type="ECO:0000313" key="4">
    <source>
        <dbReference type="EMBL" id="RIH86973.1"/>
    </source>
</evidence>